<keyword evidence="4" id="KW-1185">Reference proteome</keyword>
<evidence type="ECO:0000259" key="2">
    <source>
        <dbReference type="PROSITE" id="PS51253"/>
    </source>
</evidence>
<dbReference type="AlphaFoldDB" id="G4ZVE8"/>
<dbReference type="RefSeq" id="XP_009531799.1">
    <property type="nucleotide sequence ID" value="XM_009533504.1"/>
</dbReference>
<accession>G4ZVE8</accession>
<proteinExistence type="predicted"/>
<feature type="domain" description="HTH CENPB-type" evidence="2">
    <location>
        <begin position="1"/>
        <end position="51"/>
    </location>
</feature>
<dbReference type="SMR" id="G4ZVE8"/>
<dbReference type="KEGG" id="psoj:PHYSODRAFT_517026"/>
<feature type="non-terminal residue" evidence="3">
    <location>
        <position position="1"/>
    </location>
</feature>
<dbReference type="EMBL" id="JH159157">
    <property type="protein sequence ID" value="EGZ11466.1"/>
    <property type="molecule type" value="Genomic_DNA"/>
</dbReference>
<evidence type="ECO:0000256" key="1">
    <source>
        <dbReference type="ARBA" id="ARBA00023125"/>
    </source>
</evidence>
<gene>
    <name evidence="3" type="ORF">PHYSODRAFT_517026</name>
</gene>
<sequence>WIVWRQLVGHPASRKEIIFKAGTMMSMATGQTVGGEWYRRFMGRHLMLATRTSQAVAKPATL</sequence>
<organism evidence="3 4">
    <name type="scientific">Phytophthora sojae (strain P6497)</name>
    <name type="common">Soybean stem and root rot agent</name>
    <name type="synonym">Phytophthora megasperma f. sp. glycines</name>
    <dbReference type="NCBI Taxonomy" id="1094619"/>
    <lineage>
        <taxon>Eukaryota</taxon>
        <taxon>Sar</taxon>
        <taxon>Stramenopiles</taxon>
        <taxon>Oomycota</taxon>
        <taxon>Peronosporomycetes</taxon>
        <taxon>Peronosporales</taxon>
        <taxon>Peronosporaceae</taxon>
        <taxon>Phytophthora</taxon>
    </lineage>
</organism>
<dbReference type="InParanoid" id="G4ZVE8"/>
<dbReference type="PROSITE" id="PS51253">
    <property type="entry name" value="HTH_CENPB"/>
    <property type="match status" value="1"/>
</dbReference>
<dbReference type="Proteomes" id="UP000002640">
    <property type="component" value="Unassembled WGS sequence"/>
</dbReference>
<name>G4ZVE8_PHYSP</name>
<protein>
    <recommendedName>
        <fullName evidence="2">HTH CENPB-type domain-containing protein</fullName>
    </recommendedName>
</protein>
<dbReference type="InterPro" id="IPR006600">
    <property type="entry name" value="HTH_CenpB_DNA-bd_dom"/>
</dbReference>
<dbReference type="GeneID" id="20659870"/>
<reference evidence="3 4" key="1">
    <citation type="journal article" date="2006" name="Science">
        <title>Phytophthora genome sequences uncover evolutionary origins and mechanisms of pathogenesis.</title>
        <authorList>
            <person name="Tyler B.M."/>
            <person name="Tripathy S."/>
            <person name="Zhang X."/>
            <person name="Dehal P."/>
            <person name="Jiang R.H."/>
            <person name="Aerts A."/>
            <person name="Arredondo F.D."/>
            <person name="Baxter L."/>
            <person name="Bensasson D."/>
            <person name="Beynon J.L."/>
            <person name="Chapman J."/>
            <person name="Damasceno C.M."/>
            <person name="Dorrance A.E."/>
            <person name="Dou D."/>
            <person name="Dickerman A.W."/>
            <person name="Dubchak I.L."/>
            <person name="Garbelotto M."/>
            <person name="Gijzen M."/>
            <person name="Gordon S.G."/>
            <person name="Govers F."/>
            <person name="Grunwald N.J."/>
            <person name="Huang W."/>
            <person name="Ivors K.L."/>
            <person name="Jones R.W."/>
            <person name="Kamoun S."/>
            <person name="Krampis K."/>
            <person name="Lamour K.H."/>
            <person name="Lee M.K."/>
            <person name="McDonald W.H."/>
            <person name="Medina M."/>
            <person name="Meijer H.J."/>
            <person name="Nordberg E.K."/>
            <person name="Maclean D.J."/>
            <person name="Ospina-Giraldo M.D."/>
            <person name="Morris P.F."/>
            <person name="Phuntumart V."/>
            <person name="Putnam N.H."/>
            <person name="Rash S."/>
            <person name="Rose J.K."/>
            <person name="Sakihama Y."/>
            <person name="Salamov A.A."/>
            <person name="Savidor A."/>
            <person name="Scheuring C.F."/>
            <person name="Smith B.M."/>
            <person name="Sobral B.W."/>
            <person name="Terry A."/>
            <person name="Torto-Alalibo T.A."/>
            <person name="Win J."/>
            <person name="Xu Z."/>
            <person name="Zhang H."/>
            <person name="Grigoriev I.V."/>
            <person name="Rokhsar D.S."/>
            <person name="Boore J.L."/>
        </authorList>
    </citation>
    <scope>NUCLEOTIDE SEQUENCE [LARGE SCALE GENOMIC DNA]</scope>
    <source>
        <strain evidence="3 4">P6497</strain>
    </source>
</reference>
<evidence type="ECO:0000313" key="4">
    <source>
        <dbReference type="Proteomes" id="UP000002640"/>
    </source>
</evidence>
<evidence type="ECO:0000313" key="3">
    <source>
        <dbReference type="EMBL" id="EGZ11466.1"/>
    </source>
</evidence>
<keyword evidence="1" id="KW-0238">DNA-binding</keyword>
<dbReference type="GO" id="GO:0003677">
    <property type="term" value="F:DNA binding"/>
    <property type="evidence" value="ECO:0007669"/>
    <property type="project" value="UniProtKB-KW"/>
</dbReference>